<proteinExistence type="predicted"/>
<dbReference type="Proteomes" id="UP000662986">
    <property type="component" value="Chromosome"/>
</dbReference>
<dbReference type="InterPro" id="IPR003673">
    <property type="entry name" value="CoA-Trfase_fam_III"/>
</dbReference>
<gene>
    <name evidence="2" type="ORF">JWS13_29560</name>
</gene>
<sequence>MGPLDGINVLDLGGVLSVPYAATLLAELGADVIKVESRDGDQLRGNHPMHCGMSAMYYNANRGKRGIVLDLKSDEGIRAVHALIAKADVVMENWRPGVAERLGLGFDELRARHPALITASVRGFGSAGPYAGQRVYDPIIQGVSSMASTQDEDTPQLVTNLLPDKLTSMSLAQGILAALVQRGRTGRGDHVEVTMLDTAISFLWPDMMQADTFVDAPPPAGKVERNTRVAQILRAGDGKWLICTATTNSQWAQLCRTIGQPEWIEKFPGLDDRREARTTINDQLTAMFQDSTRDQVLTLFSDADIPCGPLNTVEEMLTDPQVQANDVIREVERPGLGIVREPAPHVRIGTEPWQPTRLGAPRLGEHTEEVLAELGLNVS</sequence>
<name>A0A974W7E0_9NOCA</name>
<accession>A0A974W7E0</accession>
<protein>
    <submittedName>
        <fullName evidence="2">CoA transferase</fullName>
    </submittedName>
</protein>
<dbReference type="GO" id="GO:0016740">
    <property type="term" value="F:transferase activity"/>
    <property type="evidence" value="ECO:0007669"/>
    <property type="project" value="UniProtKB-KW"/>
</dbReference>
<dbReference type="PANTHER" id="PTHR48207:SF3">
    <property type="entry name" value="SUCCINATE--HYDROXYMETHYLGLUTARATE COA-TRANSFERASE"/>
    <property type="match status" value="1"/>
</dbReference>
<dbReference type="SUPFAM" id="SSF89796">
    <property type="entry name" value="CoA-transferase family III (CaiB/BaiF)"/>
    <property type="match status" value="1"/>
</dbReference>
<evidence type="ECO:0000256" key="1">
    <source>
        <dbReference type="ARBA" id="ARBA00022679"/>
    </source>
</evidence>
<dbReference type="PANTHER" id="PTHR48207">
    <property type="entry name" value="SUCCINATE--HYDROXYMETHYLGLUTARATE COA-TRANSFERASE"/>
    <property type="match status" value="1"/>
</dbReference>
<evidence type="ECO:0000313" key="2">
    <source>
        <dbReference type="EMBL" id="QSE92464.1"/>
    </source>
</evidence>
<organism evidence="2 3">
    <name type="scientific">Rhodococcus pseudokoreensis</name>
    <dbReference type="NCBI Taxonomy" id="2811421"/>
    <lineage>
        <taxon>Bacteria</taxon>
        <taxon>Bacillati</taxon>
        <taxon>Actinomycetota</taxon>
        <taxon>Actinomycetes</taxon>
        <taxon>Mycobacteriales</taxon>
        <taxon>Nocardiaceae</taxon>
        <taxon>Rhodococcus</taxon>
    </lineage>
</organism>
<dbReference type="Gene3D" id="3.40.50.10540">
    <property type="entry name" value="Crotonobetainyl-coa:carnitine coa-transferase, domain 1"/>
    <property type="match status" value="1"/>
</dbReference>
<dbReference type="InterPro" id="IPR050483">
    <property type="entry name" value="CoA-transferase_III_domain"/>
</dbReference>
<dbReference type="Pfam" id="PF02515">
    <property type="entry name" value="CoA_transf_3"/>
    <property type="match status" value="1"/>
</dbReference>
<reference evidence="2 3" key="2">
    <citation type="journal article" date="2022" name="Arch. Microbiol.">
        <title>Rhodococcus pseudokoreensis sp. nov. isolated from the rhizosphere of young M26 apple rootstocks.</title>
        <authorList>
            <person name="Kampfer P."/>
            <person name="Glaeser S.P."/>
            <person name="Blom J."/>
            <person name="Wolf J."/>
            <person name="Benning S."/>
            <person name="Schloter M."/>
            <person name="Neumann-Schaal M."/>
        </authorList>
    </citation>
    <scope>NUCLEOTIDE SEQUENCE [LARGE SCALE GENOMIC DNA]</scope>
    <source>
        <strain evidence="2 3">R79</strain>
    </source>
</reference>
<evidence type="ECO:0000313" key="3">
    <source>
        <dbReference type="Proteomes" id="UP000662986"/>
    </source>
</evidence>
<keyword evidence="3" id="KW-1185">Reference proteome</keyword>
<dbReference type="EMBL" id="CP070619">
    <property type="protein sequence ID" value="QSE92464.1"/>
    <property type="molecule type" value="Genomic_DNA"/>
</dbReference>
<dbReference type="InterPro" id="IPR023606">
    <property type="entry name" value="CoA-Trfase_III_dom_1_sf"/>
</dbReference>
<keyword evidence="1 2" id="KW-0808">Transferase</keyword>
<dbReference type="RefSeq" id="WP_206008945.1">
    <property type="nucleotide sequence ID" value="NZ_CP070619.1"/>
</dbReference>
<reference evidence="2 3" key="1">
    <citation type="journal article" date="2021" name="Microbiol. Resour. Announc.">
        <title>Complete Genome Sequences of Two Rhodococcus sp. Strains with Large and Linear Chromosomes, Isolated from Apple Rhizosphere.</title>
        <authorList>
            <person name="Benning S."/>
            <person name="Brugnone N."/>
            <person name="Siani R."/>
            <person name="Kublik S."/>
            <person name="Schloter M."/>
            <person name="Rad V."/>
        </authorList>
    </citation>
    <scope>NUCLEOTIDE SEQUENCE [LARGE SCALE GENOMIC DNA]</scope>
    <source>
        <strain evidence="2 3">R79</strain>
    </source>
</reference>
<dbReference type="InterPro" id="IPR044855">
    <property type="entry name" value="CoA-Trfase_III_dom3_sf"/>
</dbReference>
<dbReference type="Gene3D" id="3.30.1540.10">
    <property type="entry name" value="formyl-coa transferase, domain 3"/>
    <property type="match status" value="1"/>
</dbReference>